<keyword evidence="4" id="KW-1185">Reference proteome</keyword>
<dbReference type="Gene3D" id="1.10.510.10">
    <property type="entry name" value="Transferase(Phosphotransferase) domain 1"/>
    <property type="match status" value="1"/>
</dbReference>
<evidence type="ECO:0000256" key="1">
    <source>
        <dbReference type="ARBA" id="ARBA00022741"/>
    </source>
</evidence>
<dbReference type="PANTHER" id="PTHR24418">
    <property type="entry name" value="TYROSINE-PROTEIN KINASE"/>
    <property type="match status" value="1"/>
</dbReference>
<reference evidence="4" key="1">
    <citation type="journal article" date="2007" name="Science">
        <title>Draft genome of the filarial nematode parasite Brugia malayi.</title>
        <authorList>
            <person name="Ghedin E."/>
            <person name="Wang S."/>
            <person name="Spiro D."/>
            <person name="Caler E."/>
            <person name="Zhao Q."/>
            <person name="Crabtree J."/>
            <person name="Allen J.E."/>
            <person name="Delcher A.L."/>
            <person name="Guiliano D.B."/>
            <person name="Miranda-Saavedra D."/>
            <person name="Angiuoli S.V."/>
            <person name="Creasy T."/>
            <person name="Amedeo P."/>
            <person name="Haas B."/>
            <person name="El-Sayed N.M."/>
            <person name="Wortman J.R."/>
            <person name="Feldblyum T."/>
            <person name="Tallon L."/>
            <person name="Schatz M."/>
            <person name="Shumway M."/>
            <person name="Koo H."/>
            <person name="Salzberg S.L."/>
            <person name="Schobel S."/>
            <person name="Pertea M."/>
            <person name="Pop M."/>
            <person name="White O."/>
            <person name="Barton G.J."/>
            <person name="Carlow C.K."/>
            <person name="Crawford M.J."/>
            <person name="Daub J."/>
            <person name="Dimmic M.W."/>
            <person name="Estes C.F."/>
            <person name="Foster J.M."/>
            <person name="Ganatra M."/>
            <person name="Gregory W.F."/>
            <person name="Johnson N.M."/>
            <person name="Jin J."/>
            <person name="Komuniecki R."/>
            <person name="Korf I."/>
            <person name="Kumar S."/>
            <person name="Laney S."/>
            <person name="Li B.W."/>
            <person name="Li W."/>
            <person name="Lindblom T.H."/>
            <person name="Lustigman S."/>
            <person name="Ma D."/>
            <person name="Maina C.V."/>
            <person name="Martin D.M."/>
            <person name="McCarter J.P."/>
            <person name="McReynolds L."/>
            <person name="Mitreva M."/>
            <person name="Nutman T.B."/>
            <person name="Parkinson J."/>
            <person name="Peregrin-Alvarez J.M."/>
            <person name="Poole C."/>
            <person name="Ren Q."/>
            <person name="Saunders L."/>
            <person name="Sluder A.E."/>
            <person name="Smith K."/>
            <person name="Stanke M."/>
            <person name="Unnasch T.R."/>
            <person name="Ware J."/>
            <person name="Wei A.D."/>
            <person name="Weil G."/>
            <person name="Williams D.J."/>
            <person name="Zhang Y."/>
            <person name="Williams S.A."/>
            <person name="Fraser-Liggett C."/>
            <person name="Slatko B."/>
            <person name="Blaxter M.L."/>
            <person name="Scott A.L."/>
        </authorList>
    </citation>
    <scope>NUCLEOTIDE SEQUENCE</scope>
    <source>
        <strain evidence="4">FR3</strain>
    </source>
</reference>
<name>A0A8L7SSL1_BRUMA</name>
<evidence type="ECO:0000313" key="5">
    <source>
        <dbReference type="WBParaSite" id="Bm1577.1"/>
    </source>
</evidence>
<dbReference type="AlphaFoldDB" id="A0A8L7SSL1"/>
<organism evidence="4 5">
    <name type="scientific">Brugia malayi</name>
    <name type="common">Filarial nematode worm</name>
    <dbReference type="NCBI Taxonomy" id="6279"/>
    <lineage>
        <taxon>Eukaryota</taxon>
        <taxon>Metazoa</taxon>
        <taxon>Ecdysozoa</taxon>
        <taxon>Nematoda</taxon>
        <taxon>Chromadorea</taxon>
        <taxon>Rhabditida</taxon>
        <taxon>Spirurina</taxon>
        <taxon>Spiruromorpha</taxon>
        <taxon>Filarioidea</taxon>
        <taxon>Onchocercidae</taxon>
        <taxon>Brugia</taxon>
    </lineage>
</organism>
<dbReference type="InterPro" id="IPR000719">
    <property type="entry name" value="Prot_kinase_dom"/>
</dbReference>
<dbReference type="Pfam" id="PF07714">
    <property type="entry name" value="PK_Tyr_Ser-Thr"/>
    <property type="match status" value="1"/>
</dbReference>
<dbReference type="SUPFAM" id="SSF56112">
    <property type="entry name" value="Protein kinase-like (PK-like)"/>
    <property type="match status" value="1"/>
</dbReference>
<dbReference type="WBParaSite" id="Bm1577.1">
    <property type="protein sequence ID" value="Bm1577.1"/>
    <property type="gene ID" value="WBGene00221838"/>
</dbReference>
<evidence type="ECO:0000313" key="4">
    <source>
        <dbReference type="Proteomes" id="UP000006672"/>
    </source>
</evidence>
<sequence length="483" mass="56374">MQNFLMTKSEIQANKGKKARKSSSSSEIIFDDKVQKLQQLIANLGIEMHPMMNEQNDCYDDELELREENYFGRLSEFFIENRLLKKSGDYMISRTHNDNFRFSLMSENYQIYHLSIIKFDGIYSFENAIYPLATSLAGLIHKCIQSPMNILSAILQTNVILRHFINPNINDKSDYSIIGLFLNENDIIKKDNLIARGKIADCFVGRLFTKNKCEQVIIKIMHKYNHNELNKICQELHISNVLRRFTAIESIVAAQCVQIFQSPYMIIYPFMNCGSYLNFAQRMGQSLTFKNKIEAAQTIAHALSDMHFLGLLHCNIGARNIFVRKELITSSKVKSYSSSYCYKYYLGDFRDSHIGKIKEVKPKKLRNIRWLAPEVFKTKQLTECTDVFAFGITLYEIFTGNLPYFSMSIEEIQSKLIAGHRIRPEMRDIKLPQNVLKLMKRCWRTDVSERPTMNGIWLELRAIRNSLIFKQQYAKFNFQQKTI</sequence>
<dbReference type="PROSITE" id="PS50011">
    <property type="entry name" value="PROTEIN_KINASE_DOM"/>
    <property type="match status" value="1"/>
</dbReference>
<evidence type="ECO:0000259" key="3">
    <source>
        <dbReference type="PROSITE" id="PS50011"/>
    </source>
</evidence>
<dbReference type="InterPro" id="IPR050198">
    <property type="entry name" value="Non-receptor_tyrosine_kinases"/>
</dbReference>
<keyword evidence="2" id="KW-0067">ATP-binding</keyword>
<accession>A0A8L7SSL1</accession>
<keyword evidence="1" id="KW-0547">Nucleotide-binding</keyword>
<proteinExistence type="predicted"/>
<feature type="domain" description="Protein kinase" evidence="3">
    <location>
        <begin position="188"/>
        <end position="468"/>
    </location>
</feature>
<protein>
    <recommendedName>
        <fullName evidence="3">Protein kinase domain-containing protein</fullName>
    </recommendedName>
</protein>
<dbReference type="GO" id="GO:0004672">
    <property type="term" value="F:protein kinase activity"/>
    <property type="evidence" value="ECO:0007669"/>
    <property type="project" value="InterPro"/>
</dbReference>
<evidence type="ECO:0000256" key="2">
    <source>
        <dbReference type="ARBA" id="ARBA00022840"/>
    </source>
</evidence>
<dbReference type="Proteomes" id="UP000006672">
    <property type="component" value="Unassembled WGS sequence"/>
</dbReference>
<dbReference type="GO" id="GO:0005524">
    <property type="term" value="F:ATP binding"/>
    <property type="evidence" value="ECO:0007669"/>
    <property type="project" value="UniProtKB-KW"/>
</dbReference>
<dbReference type="InterPro" id="IPR001245">
    <property type="entry name" value="Ser-Thr/Tyr_kinase_cat_dom"/>
</dbReference>
<dbReference type="InterPro" id="IPR011009">
    <property type="entry name" value="Kinase-like_dom_sf"/>
</dbReference>
<reference evidence="5" key="2">
    <citation type="submission" date="2022-04" db="UniProtKB">
        <authorList>
            <consortium name="WormBaseParasite"/>
        </authorList>
    </citation>
    <scope>IDENTIFICATION</scope>
</reference>